<evidence type="ECO:0000313" key="2">
    <source>
        <dbReference type="Proteomes" id="UP001056384"/>
    </source>
</evidence>
<dbReference type="EMBL" id="CP099429">
    <property type="protein sequence ID" value="USW59321.1"/>
    <property type="molecule type" value="Genomic_DNA"/>
</dbReference>
<sequence length="186" mass="20585">MPAKKWFERVVGENSACYLVTTTNFEEHKERGPKWLPKGSISAERVSTWQALRSAVQAGLDAAQHEVYSPYIGGEQVAVYADGDLFAYIDMLPLGIAMRNALGGKYSKIPVYYYDHARFFSNGQSAAAPPTAPPALPPATLECRDPANLNVEHQELFHCSSEYHDHNLGVLGTSDREEAAKRQTEL</sequence>
<organism evidence="1 2">
    <name type="scientific">Septoria linicola</name>
    <dbReference type="NCBI Taxonomy" id="215465"/>
    <lineage>
        <taxon>Eukaryota</taxon>
        <taxon>Fungi</taxon>
        <taxon>Dikarya</taxon>
        <taxon>Ascomycota</taxon>
        <taxon>Pezizomycotina</taxon>
        <taxon>Dothideomycetes</taxon>
        <taxon>Dothideomycetidae</taxon>
        <taxon>Mycosphaerellales</taxon>
        <taxon>Mycosphaerellaceae</taxon>
        <taxon>Septoria</taxon>
    </lineage>
</organism>
<reference evidence="1" key="1">
    <citation type="submission" date="2022-06" db="EMBL/GenBank/DDBJ databases">
        <title>Complete genome sequences of two strains of the flax pathogen Septoria linicola.</title>
        <authorList>
            <person name="Lapalu N."/>
            <person name="Simon A."/>
            <person name="Demenou B."/>
            <person name="Paumier D."/>
            <person name="Guillot M.-P."/>
            <person name="Gout L."/>
            <person name="Valade R."/>
        </authorList>
    </citation>
    <scope>NUCLEOTIDE SEQUENCE</scope>
    <source>
        <strain evidence="1">SE15195</strain>
    </source>
</reference>
<dbReference type="Proteomes" id="UP001056384">
    <property type="component" value="Chromosome 12"/>
</dbReference>
<protein>
    <submittedName>
        <fullName evidence="1">Uncharacterized protein</fullName>
    </submittedName>
</protein>
<keyword evidence="2" id="KW-1185">Reference proteome</keyword>
<proteinExistence type="predicted"/>
<gene>
    <name evidence="1" type="ORF">Slin15195_G126400</name>
</gene>
<evidence type="ECO:0000313" key="1">
    <source>
        <dbReference type="EMBL" id="USW59321.1"/>
    </source>
</evidence>
<name>A0A9Q9BAE6_9PEZI</name>
<accession>A0A9Q9BAE6</accession>
<dbReference type="AlphaFoldDB" id="A0A9Q9BAE6"/>